<evidence type="ECO:0000313" key="3">
    <source>
        <dbReference type="Proteomes" id="UP000235388"/>
    </source>
</evidence>
<feature type="compositionally biased region" description="Pro residues" evidence="1">
    <location>
        <begin position="16"/>
        <end position="35"/>
    </location>
</feature>
<comment type="caution">
    <text evidence="2">The sequence shown here is derived from an EMBL/GenBank/DDBJ whole genome shotgun (WGS) entry which is preliminary data.</text>
</comment>
<gene>
    <name evidence="2" type="ORF">PCANC_02168</name>
</gene>
<dbReference type="EMBL" id="PGCJ01000031">
    <property type="protein sequence ID" value="PLW55552.1"/>
    <property type="molecule type" value="Genomic_DNA"/>
</dbReference>
<evidence type="ECO:0000256" key="1">
    <source>
        <dbReference type="SAM" id="MobiDB-lite"/>
    </source>
</evidence>
<accession>A0A2N5W050</accession>
<reference evidence="2 3" key="1">
    <citation type="submission" date="2017-11" db="EMBL/GenBank/DDBJ databases">
        <title>De novo assembly and phasing of dikaryotic genomes from two isolates of Puccinia coronata f. sp. avenae, the causal agent of oat crown rust.</title>
        <authorList>
            <person name="Miller M.E."/>
            <person name="Zhang Y."/>
            <person name="Omidvar V."/>
            <person name="Sperschneider J."/>
            <person name="Schwessinger B."/>
            <person name="Raley C."/>
            <person name="Palmer J.M."/>
            <person name="Garnica D."/>
            <person name="Upadhyaya N."/>
            <person name="Rathjen J."/>
            <person name="Taylor J.M."/>
            <person name="Park R.F."/>
            <person name="Dodds P.N."/>
            <person name="Hirsch C.D."/>
            <person name="Kianian S.F."/>
            <person name="Figueroa M."/>
        </authorList>
    </citation>
    <scope>NUCLEOTIDE SEQUENCE [LARGE SCALE GENOMIC DNA]</scope>
    <source>
        <strain evidence="2">12NC29</strain>
    </source>
</reference>
<evidence type="ECO:0000313" key="2">
    <source>
        <dbReference type="EMBL" id="PLW55552.1"/>
    </source>
</evidence>
<proteinExistence type="predicted"/>
<organism evidence="2 3">
    <name type="scientific">Puccinia coronata f. sp. avenae</name>
    <dbReference type="NCBI Taxonomy" id="200324"/>
    <lineage>
        <taxon>Eukaryota</taxon>
        <taxon>Fungi</taxon>
        <taxon>Dikarya</taxon>
        <taxon>Basidiomycota</taxon>
        <taxon>Pucciniomycotina</taxon>
        <taxon>Pucciniomycetes</taxon>
        <taxon>Pucciniales</taxon>
        <taxon>Pucciniaceae</taxon>
        <taxon>Puccinia</taxon>
    </lineage>
</organism>
<keyword evidence="3" id="KW-1185">Reference proteome</keyword>
<sequence length="81" mass="9140">MHQKMESKRTAHLPLPHHPYPVIRPPPLPPPLPRPLAPCSTLFALPFLAPSSSSVSSQKVHKNQMPPQLSWKLVQSCQHQR</sequence>
<feature type="region of interest" description="Disordered" evidence="1">
    <location>
        <begin position="1"/>
        <end position="35"/>
    </location>
</feature>
<dbReference type="AlphaFoldDB" id="A0A2N5W050"/>
<protein>
    <submittedName>
        <fullName evidence="2">Uncharacterized protein</fullName>
    </submittedName>
</protein>
<dbReference type="Proteomes" id="UP000235388">
    <property type="component" value="Unassembled WGS sequence"/>
</dbReference>
<name>A0A2N5W050_9BASI</name>